<keyword evidence="3" id="KW-1185">Reference proteome</keyword>
<evidence type="ECO:0000313" key="2">
    <source>
        <dbReference type="EMBL" id="PON60407.1"/>
    </source>
</evidence>
<accession>A0A2P5CH89</accession>
<dbReference type="AlphaFoldDB" id="A0A2P5CH89"/>
<protein>
    <submittedName>
        <fullName evidence="2">Uncharacterized protein</fullName>
    </submittedName>
</protein>
<feature type="compositionally biased region" description="Basic and acidic residues" evidence="1">
    <location>
        <begin position="149"/>
        <end position="159"/>
    </location>
</feature>
<reference evidence="3" key="1">
    <citation type="submission" date="2016-06" db="EMBL/GenBank/DDBJ databases">
        <title>Parallel loss of symbiosis genes in relatives of nitrogen-fixing non-legume Parasponia.</title>
        <authorList>
            <person name="Van Velzen R."/>
            <person name="Holmer R."/>
            <person name="Bu F."/>
            <person name="Rutten L."/>
            <person name="Van Zeijl A."/>
            <person name="Liu W."/>
            <person name="Santuari L."/>
            <person name="Cao Q."/>
            <person name="Sharma T."/>
            <person name="Shen D."/>
            <person name="Roswanjaya Y."/>
            <person name="Wardhani T."/>
            <person name="Kalhor M.S."/>
            <person name="Jansen J."/>
            <person name="Van den Hoogen J."/>
            <person name="Gungor B."/>
            <person name="Hartog M."/>
            <person name="Hontelez J."/>
            <person name="Verver J."/>
            <person name="Yang W.-C."/>
            <person name="Schijlen E."/>
            <person name="Repin R."/>
            <person name="Schilthuizen M."/>
            <person name="Schranz E."/>
            <person name="Heidstra R."/>
            <person name="Miyata K."/>
            <person name="Fedorova E."/>
            <person name="Kohlen W."/>
            <person name="Bisseling T."/>
            <person name="Smit S."/>
            <person name="Geurts R."/>
        </authorList>
    </citation>
    <scope>NUCLEOTIDE SEQUENCE [LARGE SCALE GENOMIC DNA]</scope>
    <source>
        <strain evidence="3">cv. WU1-14</strain>
    </source>
</reference>
<organism evidence="2 3">
    <name type="scientific">Parasponia andersonii</name>
    <name type="common">Sponia andersonii</name>
    <dbReference type="NCBI Taxonomy" id="3476"/>
    <lineage>
        <taxon>Eukaryota</taxon>
        <taxon>Viridiplantae</taxon>
        <taxon>Streptophyta</taxon>
        <taxon>Embryophyta</taxon>
        <taxon>Tracheophyta</taxon>
        <taxon>Spermatophyta</taxon>
        <taxon>Magnoliopsida</taxon>
        <taxon>eudicotyledons</taxon>
        <taxon>Gunneridae</taxon>
        <taxon>Pentapetalae</taxon>
        <taxon>rosids</taxon>
        <taxon>fabids</taxon>
        <taxon>Rosales</taxon>
        <taxon>Cannabaceae</taxon>
        <taxon>Parasponia</taxon>
    </lineage>
</organism>
<evidence type="ECO:0000256" key="1">
    <source>
        <dbReference type="SAM" id="MobiDB-lite"/>
    </source>
</evidence>
<name>A0A2P5CH89_PARAD</name>
<feature type="compositionally biased region" description="Polar residues" evidence="1">
    <location>
        <begin position="51"/>
        <end position="68"/>
    </location>
</feature>
<gene>
    <name evidence="2" type="ORF">PanWU01x14_153930</name>
</gene>
<comment type="caution">
    <text evidence="2">The sequence shown here is derived from an EMBL/GenBank/DDBJ whole genome shotgun (WGS) entry which is preliminary data.</text>
</comment>
<feature type="region of interest" description="Disordered" evidence="1">
    <location>
        <begin position="38"/>
        <end position="164"/>
    </location>
</feature>
<proteinExistence type="predicted"/>
<evidence type="ECO:0000313" key="3">
    <source>
        <dbReference type="Proteomes" id="UP000237105"/>
    </source>
</evidence>
<feature type="compositionally biased region" description="Low complexity" evidence="1">
    <location>
        <begin position="247"/>
        <end position="257"/>
    </location>
</feature>
<feature type="compositionally biased region" description="Polar residues" evidence="1">
    <location>
        <begin position="100"/>
        <end position="112"/>
    </location>
</feature>
<dbReference type="Proteomes" id="UP000237105">
    <property type="component" value="Unassembled WGS sequence"/>
</dbReference>
<feature type="region of interest" description="Disordered" evidence="1">
    <location>
        <begin position="215"/>
        <end position="257"/>
    </location>
</feature>
<dbReference type="EMBL" id="JXTB01000131">
    <property type="protein sequence ID" value="PON60407.1"/>
    <property type="molecule type" value="Genomic_DNA"/>
</dbReference>
<sequence>MNYYSIHFGQILIFIYQGSSEFSVRICEGIGSEIVYSSHGPTSGHGEPNLDKSTQNHHTNNEDQSVENFDSESQFSSGSSDKHEEHTSDDDSIEILDVKSPTSHRPSKSQAFNIGRVERKSLEKGQNISSPRKRGRLRTQGRSATSMAEVDKHKEHTTDEDSVTILNTNPRTICGSSKSKAFNNIGHFEQKYFGRVHEVGVSSKSNAFHTIGHVDRKSYGKGQPVYFPRKMGRPRKQERSAAPTNSPSPVSVKRSKP</sequence>